<reference evidence="2" key="2">
    <citation type="submission" date="2015-01" db="EMBL/GenBank/DDBJ databases">
        <title>Evolutionary Origins and Diversification of the Mycorrhizal Mutualists.</title>
        <authorList>
            <consortium name="DOE Joint Genome Institute"/>
            <consortium name="Mycorrhizal Genomics Consortium"/>
            <person name="Kohler A."/>
            <person name="Kuo A."/>
            <person name="Nagy L.G."/>
            <person name="Floudas D."/>
            <person name="Copeland A."/>
            <person name="Barry K.W."/>
            <person name="Cichocki N."/>
            <person name="Veneault-Fourrey C."/>
            <person name="LaButti K."/>
            <person name="Lindquist E.A."/>
            <person name="Lipzen A."/>
            <person name="Lundell T."/>
            <person name="Morin E."/>
            <person name="Murat C."/>
            <person name="Riley R."/>
            <person name="Ohm R."/>
            <person name="Sun H."/>
            <person name="Tunlid A."/>
            <person name="Henrissat B."/>
            <person name="Grigoriev I.V."/>
            <person name="Hibbett D.S."/>
            <person name="Martin F."/>
        </authorList>
    </citation>
    <scope>NUCLEOTIDE SEQUENCE [LARGE SCALE GENOMIC DNA]</scope>
    <source>
        <strain evidence="2">UH-Slu-Lm8-n1</strain>
    </source>
</reference>
<dbReference type="HOGENOM" id="CLU_2689472_0_0_1"/>
<proteinExistence type="predicted"/>
<gene>
    <name evidence="1" type="ORF">CY34DRAFT_803496</name>
</gene>
<sequence length="74" mass="8324">METLRVLQLRSDPNSLVFNGLVKIHERADPINESGRDTDGSALIYSKSASMGWPITDIRIRWKSCIMISCIGCR</sequence>
<evidence type="ECO:0000313" key="1">
    <source>
        <dbReference type="EMBL" id="KIK43755.1"/>
    </source>
</evidence>
<dbReference type="InParanoid" id="A0A0D0A1C9"/>
<accession>A0A0D0A1C9</accession>
<evidence type="ECO:0000313" key="2">
    <source>
        <dbReference type="Proteomes" id="UP000054485"/>
    </source>
</evidence>
<dbReference type="Proteomes" id="UP000054485">
    <property type="component" value="Unassembled WGS sequence"/>
</dbReference>
<dbReference type="EMBL" id="KN835205">
    <property type="protein sequence ID" value="KIK43755.1"/>
    <property type="molecule type" value="Genomic_DNA"/>
</dbReference>
<dbReference type="AlphaFoldDB" id="A0A0D0A1C9"/>
<keyword evidence="2" id="KW-1185">Reference proteome</keyword>
<reference evidence="1 2" key="1">
    <citation type="submission" date="2014-04" db="EMBL/GenBank/DDBJ databases">
        <authorList>
            <consortium name="DOE Joint Genome Institute"/>
            <person name="Kuo A."/>
            <person name="Ruytinx J."/>
            <person name="Rineau F."/>
            <person name="Colpaert J."/>
            <person name="Kohler A."/>
            <person name="Nagy L.G."/>
            <person name="Floudas D."/>
            <person name="Copeland A."/>
            <person name="Barry K.W."/>
            <person name="Cichocki N."/>
            <person name="Veneault-Fourrey C."/>
            <person name="LaButti K."/>
            <person name="Lindquist E.A."/>
            <person name="Lipzen A."/>
            <person name="Lundell T."/>
            <person name="Morin E."/>
            <person name="Murat C."/>
            <person name="Sun H."/>
            <person name="Tunlid A."/>
            <person name="Henrissat B."/>
            <person name="Grigoriev I.V."/>
            <person name="Hibbett D.S."/>
            <person name="Martin F."/>
            <person name="Nordberg H.P."/>
            <person name="Cantor M.N."/>
            <person name="Hua S.X."/>
        </authorList>
    </citation>
    <scope>NUCLEOTIDE SEQUENCE [LARGE SCALE GENOMIC DNA]</scope>
    <source>
        <strain evidence="1 2">UH-Slu-Lm8-n1</strain>
    </source>
</reference>
<organism evidence="1 2">
    <name type="scientific">Suillus luteus UH-Slu-Lm8-n1</name>
    <dbReference type="NCBI Taxonomy" id="930992"/>
    <lineage>
        <taxon>Eukaryota</taxon>
        <taxon>Fungi</taxon>
        <taxon>Dikarya</taxon>
        <taxon>Basidiomycota</taxon>
        <taxon>Agaricomycotina</taxon>
        <taxon>Agaricomycetes</taxon>
        <taxon>Agaricomycetidae</taxon>
        <taxon>Boletales</taxon>
        <taxon>Suillineae</taxon>
        <taxon>Suillaceae</taxon>
        <taxon>Suillus</taxon>
    </lineage>
</organism>
<name>A0A0D0A1C9_9AGAM</name>
<protein>
    <submittedName>
        <fullName evidence="1">Uncharacterized protein</fullName>
    </submittedName>
</protein>